<evidence type="ECO:0000256" key="1">
    <source>
        <dbReference type="ARBA" id="ARBA00007257"/>
    </source>
</evidence>
<evidence type="ECO:0000259" key="8">
    <source>
        <dbReference type="Pfam" id="PF17802"/>
    </source>
</evidence>
<dbReference type="SUPFAM" id="SSF49478">
    <property type="entry name" value="Cna protein B-type domain"/>
    <property type="match status" value="2"/>
</dbReference>
<organism evidence="9 10">
    <name type="scientific">Enterococcus canintestini</name>
    <dbReference type="NCBI Taxonomy" id="317010"/>
    <lineage>
        <taxon>Bacteria</taxon>
        <taxon>Bacillati</taxon>
        <taxon>Bacillota</taxon>
        <taxon>Bacilli</taxon>
        <taxon>Lactobacillales</taxon>
        <taxon>Enterococcaceae</taxon>
        <taxon>Enterococcus</taxon>
    </lineage>
</organism>
<reference evidence="9 10" key="1">
    <citation type="submission" date="2015-08" db="EMBL/GenBank/DDBJ databases">
        <title>Enterococcus genome sequence.</title>
        <authorList>
            <person name="Acedo J.Z."/>
            <person name="Vederas J.C."/>
        </authorList>
    </citation>
    <scope>NUCLEOTIDE SEQUENCE [LARGE SCALE GENOMIC DNA]</scope>
    <source>
        <strain evidence="9 10">49</strain>
    </source>
</reference>
<keyword evidence="2" id="KW-0134">Cell wall</keyword>
<comment type="similarity">
    <text evidence="1">Belongs to the serine-aspartate repeat-containing protein (SDr) family.</text>
</comment>
<dbReference type="AlphaFoldDB" id="A0A267HRI8"/>
<keyword evidence="6" id="KW-0472">Membrane</keyword>
<evidence type="ECO:0000259" key="7">
    <source>
        <dbReference type="Pfam" id="PF00746"/>
    </source>
</evidence>
<proteinExistence type="inferred from homology"/>
<comment type="caution">
    <text evidence="9">The sequence shown here is derived from an EMBL/GenBank/DDBJ whole genome shotgun (WGS) entry which is preliminary data.</text>
</comment>
<evidence type="ECO:0000313" key="9">
    <source>
        <dbReference type="EMBL" id="PAB00128.1"/>
    </source>
</evidence>
<dbReference type="PANTHER" id="PTHR36108:SF13">
    <property type="entry name" value="COLOSSIN-B-RELATED"/>
    <property type="match status" value="1"/>
</dbReference>
<protein>
    <submittedName>
        <fullName evidence="9">Uncharacterized protein</fullName>
    </submittedName>
</protein>
<keyword evidence="4" id="KW-0732">Signal</keyword>
<dbReference type="NCBIfam" id="TIGR01167">
    <property type="entry name" value="LPXTG_anchor"/>
    <property type="match status" value="1"/>
</dbReference>
<evidence type="ECO:0000256" key="5">
    <source>
        <dbReference type="ARBA" id="ARBA00023088"/>
    </source>
</evidence>
<accession>A0A267HRI8</accession>
<sequence length="216" mass="23865">GKTLQKDLKSDDEGKVTASNLAPGDYQFVETKAPTGYILNTTPVEFSITDKEAGKPAMVVTTDNFVNYQGEAQLLKVDAADTNKKLENAEFELLSEDKKVLQKSLKTNSKGILIVSNLAPGKYYFKEVKAPTNYQLTDKLTEFTIAKDHQGAPQRVQLVVKNQAVSKPTHPHKPKEEHYPKTGDQFNTGGILLGLAVIISVTGIYLLTYLHKKDNK</sequence>
<dbReference type="Gene3D" id="2.60.40.10">
    <property type="entry name" value="Immunoglobulins"/>
    <property type="match status" value="2"/>
</dbReference>
<dbReference type="InterPro" id="IPR019931">
    <property type="entry name" value="LPXTG_anchor"/>
</dbReference>
<keyword evidence="6" id="KW-1133">Transmembrane helix</keyword>
<feature type="transmembrane region" description="Helical" evidence="6">
    <location>
        <begin position="190"/>
        <end position="210"/>
    </location>
</feature>
<dbReference type="Pfam" id="PF00746">
    <property type="entry name" value="Gram_pos_anchor"/>
    <property type="match status" value="1"/>
</dbReference>
<name>A0A267HRI8_9ENTE</name>
<keyword evidence="3" id="KW-0964">Secreted</keyword>
<dbReference type="InterPro" id="IPR041033">
    <property type="entry name" value="SpaA_PFL_dom_1"/>
</dbReference>
<evidence type="ECO:0000256" key="4">
    <source>
        <dbReference type="ARBA" id="ARBA00022729"/>
    </source>
</evidence>
<keyword evidence="5" id="KW-0572">Peptidoglycan-anchor</keyword>
<keyword evidence="6" id="KW-0812">Transmembrane</keyword>
<dbReference type="Proteomes" id="UP000216797">
    <property type="component" value="Unassembled WGS sequence"/>
</dbReference>
<feature type="non-terminal residue" evidence="9">
    <location>
        <position position="1"/>
    </location>
</feature>
<dbReference type="EMBL" id="LHUG01000012">
    <property type="protein sequence ID" value="PAB00128.1"/>
    <property type="molecule type" value="Genomic_DNA"/>
</dbReference>
<feature type="domain" description="SpaA-like prealbumin fold" evidence="8">
    <location>
        <begin position="4"/>
        <end position="52"/>
    </location>
</feature>
<gene>
    <name evidence="9" type="ORF">AKL21_11270</name>
</gene>
<dbReference type="InterPro" id="IPR013783">
    <property type="entry name" value="Ig-like_fold"/>
</dbReference>
<dbReference type="PANTHER" id="PTHR36108">
    <property type="entry name" value="COLOSSIN-B-RELATED"/>
    <property type="match status" value="1"/>
</dbReference>
<dbReference type="Pfam" id="PF17802">
    <property type="entry name" value="SpaA"/>
    <property type="match status" value="2"/>
</dbReference>
<evidence type="ECO:0000256" key="6">
    <source>
        <dbReference type="SAM" id="Phobius"/>
    </source>
</evidence>
<evidence type="ECO:0000256" key="3">
    <source>
        <dbReference type="ARBA" id="ARBA00022525"/>
    </source>
</evidence>
<evidence type="ECO:0000313" key="10">
    <source>
        <dbReference type="Proteomes" id="UP000216797"/>
    </source>
</evidence>
<keyword evidence="10" id="KW-1185">Reference proteome</keyword>
<dbReference type="RefSeq" id="WP_143351310.1">
    <property type="nucleotide sequence ID" value="NZ_LHUG01000012.1"/>
</dbReference>
<evidence type="ECO:0000256" key="2">
    <source>
        <dbReference type="ARBA" id="ARBA00022512"/>
    </source>
</evidence>
<feature type="domain" description="SpaA-like prealbumin fold" evidence="8">
    <location>
        <begin position="71"/>
        <end position="149"/>
    </location>
</feature>
<feature type="domain" description="Gram-positive cocci surface proteins LPxTG" evidence="7">
    <location>
        <begin position="172"/>
        <end position="213"/>
    </location>
</feature>